<keyword evidence="3" id="KW-1185">Reference proteome</keyword>
<name>A0A841D5N6_PLAVE</name>
<comment type="caution">
    <text evidence="2">The sequence shown here is derived from an EMBL/GenBank/DDBJ whole genome shotgun (WGS) entry which is preliminary data.</text>
</comment>
<feature type="transmembrane region" description="Helical" evidence="1">
    <location>
        <begin position="57"/>
        <end position="78"/>
    </location>
</feature>
<reference evidence="2 3" key="1">
    <citation type="submission" date="2020-08" db="EMBL/GenBank/DDBJ databases">
        <title>Genomic Encyclopedia of Type Strains, Phase III (KMG-III): the genomes of soil and plant-associated and newly described type strains.</title>
        <authorList>
            <person name="Whitman W."/>
        </authorList>
    </citation>
    <scope>NUCLEOTIDE SEQUENCE [LARGE SCALE GENOMIC DNA]</scope>
    <source>
        <strain evidence="2 3">CECT 3303</strain>
    </source>
</reference>
<evidence type="ECO:0000313" key="2">
    <source>
        <dbReference type="EMBL" id="MBB5963668.1"/>
    </source>
</evidence>
<dbReference type="EMBL" id="JACHJJ010000008">
    <property type="protein sequence ID" value="MBB5963668.1"/>
    <property type="molecule type" value="Genomic_DNA"/>
</dbReference>
<keyword evidence="1" id="KW-0812">Transmembrane</keyword>
<keyword evidence="1" id="KW-1133">Transmembrane helix</keyword>
<evidence type="ECO:0000256" key="1">
    <source>
        <dbReference type="SAM" id="Phobius"/>
    </source>
</evidence>
<organism evidence="2 3">
    <name type="scientific">Planomonospora venezuelensis</name>
    <dbReference type="NCBI Taxonomy" id="1999"/>
    <lineage>
        <taxon>Bacteria</taxon>
        <taxon>Bacillati</taxon>
        <taxon>Actinomycetota</taxon>
        <taxon>Actinomycetes</taxon>
        <taxon>Streptosporangiales</taxon>
        <taxon>Streptosporangiaceae</taxon>
        <taxon>Planomonospora</taxon>
    </lineage>
</organism>
<gene>
    <name evidence="2" type="ORF">FHS22_002948</name>
</gene>
<dbReference type="AlphaFoldDB" id="A0A841D5N6"/>
<dbReference type="Proteomes" id="UP000562352">
    <property type="component" value="Unassembled WGS sequence"/>
</dbReference>
<dbReference type="RefSeq" id="WP_184941962.1">
    <property type="nucleotide sequence ID" value="NZ_BAAAWZ010000001.1"/>
</dbReference>
<evidence type="ECO:0000313" key="3">
    <source>
        <dbReference type="Proteomes" id="UP000562352"/>
    </source>
</evidence>
<keyword evidence="1" id="KW-0472">Membrane</keyword>
<protein>
    <submittedName>
        <fullName evidence="2">Uncharacterized protein</fullName>
    </submittedName>
</protein>
<sequence length="89" mass="9538">MRLLLRVLTVVLTVFLVFTAASGFLYPFLRPDLYPALGHPFTHDPALEGSWGGTTLAGAWAAHAGIAAVIVVPGLMIVGRLRRLTQRAA</sequence>
<accession>A0A841D5N6</accession>
<proteinExistence type="predicted"/>